<evidence type="ECO:0000256" key="6">
    <source>
        <dbReference type="HAMAP-Rule" id="MF_01161"/>
    </source>
</evidence>
<feature type="domain" description="tRNA(Ile)-lysidine/2-thiocytidine synthase N-terminal" evidence="7">
    <location>
        <begin position="25"/>
        <end position="205"/>
    </location>
</feature>
<proteinExistence type="inferred from homology"/>
<dbReference type="CDD" id="cd01992">
    <property type="entry name" value="TilS_N"/>
    <property type="match status" value="1"/>
</dbReference>
<dbReference type="EMBL" id="MF101420">
    <property type="protein sequence ID" value="ARW61818.1"/>
    <property type="molecule type" value="Genomic_DNA"/>
</dbReference>
<dbReference type="GO" id="GO:0005524">
    <property type="term" value="F:ATP binding"/>
    <property type="evidence" value="ECO:0007669"/>
    <property type="project" value="UniProtKB-UniRule"/>
</dbReference>
<evidence type="ECO:0000256" key="3">
    <source>
        <dbReference type="ARBA" id="ARBA00022741"/>
    </source>
</evidence>
<dbReference type="GO" id="GO:0032267">
    <property type="term" value="F:tRNA(Ile)-lysidine synthase activity"/>
    <property type="evidence" value="ECO:0007669"/>
    <property type="project" value="UniProtKB-EC"/>
</dbReference>
<keyword evidence="2 6" id="KW-0819">tRNA processing</keyword>
<reference evidence="8" key="1">
    <citation type="journal article" date="2017" name="J. Phycol.">
        <title>Analysis of chloroplast genomes and a supermatrix inform reclassification of the Rhodomelaceae (Rhodophyta).</title>
        <authorList>
            <person name="Diaz-Tapia P."/>
            <person name="Maggs C.A."/>
            <person name="West J.A."/>
            <person name="Verbruggen H."/>
        </authorList>
    </citation>
    <scope>NUCLEOTIDE SEQUENCE</scope>
    <source>
        <strain evidence="8">JW3780</strain>
    </source>
</reference>
<comment type="similarity">
    <text evidence="6">Belongs to the tRNA(Ile)-lysidine synthase family.</text>
</comment>
<dbReference type="AlphaFoldDB" id="A0A1Z1M6V5"/>
<dbReference type="Pfam" id="PF01171">
    <property type="entry name" value="ATP_bind_3"/>
    <property type="match status" value="1"/>
</dbReference>
<evidence type="ECO:0000313" key="8">
    <source>
        <dbReference type="EMBL" id="ARW61818.1"/>
    </source>
</evidence>
<comment type="domain">
    <text evidence="6">The N-terminal region contains the highly conserved SGGXDS motif, predicted to be a P-loop motif involved in ATP binding.</text>
</comment>
<keyword evidence="1 6" id="KW-0436">Ligase</keyword>
<comment type="subcellular location">
    <subcellularLocation>
        <location evidence="6">Plastid</location>
        <location evidence="6">Chloroplast</location>
    </subcellularLocation>
</comment>
<dbReference type="GeneID" id="33354921"/>
<dbReference type="InterPro" id="IPR012094">
    <property type="entry name" value="tRNA_Ile_lys_synt"/>
</dbReference>
<dbReference type="InterPro" id="IPR014729">
    <property type="entry name" value="Rossmann-like_a/b/a_fold"/>
</dbReference>
<keyword evidence="3 6" id="KW-0547">Nucleotide-binding</keyword>
<dbReference type="Gene3D" id="3.40.50.620">
    <property type="entry name" value="HUPs"/>
    <property type="match status" value="1"/>
</dbReference>
<dbReference type="InterPro" id="IPR011063">
    <property type="entry name" value="TilS/TtcA_N"/>
</dbReference>
<comment type="catalytic activity">
    <reaction evidence="5 6">
        <text>cytidine(34) in tRNA(Ile2) + L-lysine + ATP = lysidine(34) in tRNA(Ile2) + AMP + diphosphate + H(+)</text>
        <dbReference type="Rhea" id="RHEA:43744"/>
        <dbReference type="Rhea" id="RHEA-COMP:10625"/>
        <dbReference type="Rhea" id="RHEA-COMP:10670"/>
        <dbReference type="ChEBI" id="CHEBI:15378"/>
        <dbReference type="ChEBI" id="CHEBI:30616"/>
        <dbReference type="ChEBI" id="CHEBI:32551"/>
        <dbReference type="ChEBI" id="CHEBI:33019"/>
        <dbReference type="ChEBI" id="CHEBI:82748"/>
        <dbReference type="ChEBI" id="CHEBI:83665"/>
        <dbReference type="ChEBI" id="CHEBI:456215"/>
        <dbReference type="EC" id="6.3.4.19"/>
    </reaction>
</comment>
<feature type="binding site" evidence="6">
    <location>
        <begin position="30"/>
        <end position="35"/>
    </location>
    <ligand>
        <name>ATP</name>
        <dbReference type="ChEBI" id="CHEBI:30616"/>
    </ligand>
</feature>
<dbReference type="PANTHER" id="PTHR43033">
    <property type="entry name" value="TRNA(ILE)-LYSIDINE SYNTHASE-RELATED"/>
    <property type="match status" value="1"/>
</dbReference>
<dbReference type="NCBIfam" id="TIGR02432">
    <property type="entry name" value="lysidine_TilS_N"/>
    <property type="match status" value="1"/>
</dbReference>
<accession>A0A1Z1M6V5</accession>
<organism evidence="8">
    <name type="scientific">Symphyocladiella dendroidea</name>
    <dbReference type="NCBI Taxonomy" id="2506487"/>
    <lineage>
        <taxon>Eukaryota</taxon>
        <taxon>Rhodophyta</taxon>
        <taxon>Florideophyceae</taxon>
        <taxon>Rhodymeniophycidae</taxon>
        <taxon>Ceramiales</taxon>
        <taxon>Rhodomelaceae</taxon>
        <taxon>Pterosiphonieae</taxon>
        <taxon>Symphyocladiella</taxon>
    </lineage>
</organism>
<dbReference type="GO" id="GO:0006400">
    <property type="term" value="P:tRNA modification"/>
    <property type="evidence" value="ECO:0007669"/>
    <property type="project" value="UniProtKB-UniRule"/>
</dbReference>
<geneLocation type="chloroplast" evidence="8"/>
<keyword evidence="8" id="KW-0150">Chloroplast</keyword>
<sequence length="327" mass="39551">MKQLDLEKIRTLIKYFIIQHNVTNILLAISGGQDSLYLIKILETLKKQLFQIKTRISYLYIDHQWKPTSRKQVKHIINYIKLIKSRVIIYQIHNITLSEDECRTFRYHIILQHAAKYKFQLIITGHNATDTIETFIQNIIKGSGIESLNNLAIKSKIFQDTFILRPLLKLDRDIIYWICKKFYLPIWSDNTNYIYKIQRNRIRQELIPYIKKYLHKNIENNIKSLINNYYYQNEYIKQSVIKLYLKSRHNKRTAINHQKINTQNFMLQIKVIQLFCFDNFQIYLENAKVIKVIHKINKKSLNLSKIINYNNFIFFMNTNWFYLSIEI</sequence>
<keyword evidence="4 6" id="KW-0067">ATP-binding</keyword>
<dbReference type="PANTHER" id="PTHR43033:SF1">
    <property type="entry name" value="TRNA(ILE)-LYSIDINE SYNTHASE-RELATED"/>
    <property type="match status" value="1"/>
</dbReference>
<evidence type="ECO:0000256" key="1">
    <source>
        <dbReference type="ARBA" id="ARBA00022598"/>
    </source>
</evidence>
<comment type="function">
    <text evidence="6">Ligates lysine onto the cytidine present at position 34 of the AUA codon-specific tRNA(Ile) that contains the anticodon CAU, in an ATP-dependent manner. Cytidine is converted to lysidine, thus changing the amino acid specificity of the tRNA from methionine to isoleucine.</text>
</comment>
<keyword evidence="8" id="KW-0934">Plastid</keyword>
<dbReference type="EC" id="6.3.4.19" evidence="6"/>
<protein>
    <recommendedName>
        <fullName evidence="6">tRNA(Ile)-lysidine synthase, chloroplastic</fullName>
        <ecNumber evidence="6">6.3.4.19</ecNumber>
    </recommendedName>
    <alternativeName>
        <fullName evidence="6">tRNA(Ile)-2-lysyl-cytidine synthase</fullName>
    </alternativeName>
    <alternativeName>
        <fullName evidence="6">tRNA(Ile)-lysidine synthetase</fullName>
    </alternativeName>
</protein>
<gene>
    <name evidence="6 8" type="primary">tilS</name>
</gene>
<dbReference type="SUPFAM" id="SSF52402">
    <property type="entry name" value="Adenine nucleotide alpha hydrolases-like"/>
    <property type="match status" value="1"/>
</dbReference>
<evidence type="ECO:0000259" key="7">
    <source>
        <dbReference type="Pfam" id="PF01171"/>
    </source>
</evidence>
<dbReference type="GO" id="GO:0009507">
    <property type="term" value="C:chloroplast"/>
    <property type="evidence" value="ECO:0007669"/>
    <property type="project" value="UniProtKB-SubCell"/>
</dbReference>
<evidence type="ECO:0000256" key="2">
    <source>
        <dbReference type="ARBA" id="ARBA00022694"/>
    </source>
</evidence>
<dbReference type="HAMAP" id="MF_01161">
    <property type="entry name" value="tRNA_Ile_lys_synt"/>
    <property type="match status" value="1"/>
</dbReference>
<dbReference type="RefSeq" id="YP_009393256.1">
    <property type="nucleotide sequence ID" value="NC_035267.1"/>
</dbReference>
<dbReference type="InterPro" id="IPR012795">
    <property type="entry name" value="tRNA_Ile_lys_synt_N"/>
</dbReference>
<name>A0A1Z1M6V5_9FLOR</name>
<evidence type="ECO:0000256" key="5">
    <source>
        <dbReference type="ARBA" id="ARBA00048539"/>
    </source>
</evidence>
<evidence type="ECO:0000256" key="4">
    <source>
        <dbReference type="ARBA" id="ARBA00022840"/>
    </source>
</evidence>